<dbReference type="InterPro" id="IPR018062">
    <property type="entry name" value="HTH_AraC-typ_CS"/>
</dbReference>
<evidence type="ECO:0000313" key="7">
    <source>
        <dbReference type="Proteomes" id="UP001609175"/>
    </source>
</evidence>
<organism evidence="6 7">
    <name type="scientific">Antrihabitans spumae</name>
    <dbReference type="NCBI Taxonomy" id="3373370"/>
    <lineage>
        <taxon>Bacteria</taxon>
        <taxon>Bacillati</taxon>
        <taxon>Actinomycetota</taxon>
        <taxon>Actinomycetes</taxon>
        <taxon>Mycobacteriales</taxon>
        <taxon>Nocardiaceae</taxon>
        <taxon>Antrihabitans</taxon>
    </lineage>
</organism>
<dbReference type="InterPro" id="IPR018060">
    <property type="entry name" value="HTH_AraC"/>
</dbReference>
<keyword evidence="1" id="KW-0805">Transcription regulation</keyword>
<evidence type="ECO:0000256" key="3">
    <source>
        <dbReference type="ARBA" id="ARBA00023163"/>
    </source>
</evidence>
<dbReference type="RefSeq" id="WP_395113568.1">
    <property type="nucleotide sequence ID" value="NZ_JBIMSO010000037.1"/>
</dbReference>
<feature type="region of interest" description="Disordered" evidence="4">
    <location>
        <begin position="137"/>
        <end position="158"/>
    </location>
</feature>
<sequence>MTAQPVAHDLLVHLRRARDLADRRYSEQLDLDELARAAGVSKYHFLRCFAATYGKTPALYLAEHRIERAQDLLRATNLTVTEVCDLVGYSSLGSFSSKFRALVGVSPSAYQAKFAGAGVPHIPGCFVFMHGLSDRAGGPPTARTKTAIPEKPAEESSE</sequence>
<accession>A0ABW7JJK3</accession>
<evidence type="ECO:0000256" key="1">
    <source>
        <dbReference type="ARBA" id="ARBA00023015"/>
    </source>
</evidence>
<reference evidence="6 7" key="1">
    <citation type="submission" date="2024-10" db="EMBL/GenBank/DDBJ databases">
        <authorList>
            <person name="Riesco R."/>
        </authorList>
    </citation>
    <scope>NUCLEOTIDE SEQUENCE [LARGE SCALE GENOMIC DNA]</scope>
    <source>
        <strain evidence="6 7">NCIMB 15449</strain>
    </source>
</reference>
<evidence type="ECO:0000256" key="2">
    <source>
        <dbReference type="ARBA" id="ARBA00023125"/>
    </source>
</evidence>
<dbReference type="InterPro" id="IPR020449">
    <property type="entry name" value="Tscrpt_reg_AraC-type_HTH"/>
</dbReference>
<dbReference type="SMART" id="SM00342">
    <property type="entry name" value="HTH_ARAC"/>
    <property type="match status" value="1"/>
</dbReference>
<dbReference type="PANTHER" id="PTHR46796">
    <property type="entry name" value="HTH-TYPE TRANSCRIPTIONAL ACTIVATOR RHAS-RELATED"/>
    <property type="match status" value="1"/>
</dbReference>
<gene>
    <name evidence="6" type="ORF">ACHIPZ_07955</name>
</gene>
<dbReference type="EMBL" id="JBIMSO010000037">
    <property type="protein sequence ID" value="MFH5208145.1"/>
    <property type="molecule type" value="Genomic_DNA"/>
</dbReference>
<dbReference type="PRINTS" id="PR00032">
    <property type="entry name" value="HTHARAC"/>
</dbReference>
<dbReference type="InterPro" id="IPR009057">
    <property type="entry name" value="Homeodomain-like_sf"/>
</dbReference>
<evidence type="ECO:0000259" key="5">
    <source>
        <dbReference type="PROSITE" id="PS01124"/>
    </source>
</evidence>
<dbReference type="SUPFAM" id="SSF46689">
    <property type="entry name" value="Homeodomain-like"/>
    <property type="match status" value="2"/>
</dbReference>
<dbReference type="Gene3D" id="1.10.10.60">
    <property type="entry name" value="Homeodomain-like"/>
    <property type="match status" value="2"/>
</dbReference>
<comment type="caution">
    <text evidence="6">The sequence shown here is derived from an EMBL/GenBank/DDBJ whole genome shotgun (WGS) entry which is preliminary data.</text>
</comment>
<dbReference type="InterPro" id="IPR050204">
    <property type="entry name" value="AraC_XylS_family_regulators"/>
</dbReference>
<keyword evidence="2" id="KW-0238">DNA-binding</keyword>
<dbReference type="Pfam" id="PF12833">
    <property type="entry name" value="HTH_18"/>
    <property type="match status" value="1"/>
</dbReference>
<dbReference type="PROSITE" id="PS01124">
    <property type="entry name" value="HTH_ARAC_FAMILY_2"/>
    <property type="match status" value="1"/>
</dbReference>
<evidence type="ECO:0000313" key="6">
    <source>
        <dbReference type="EMBL" id="MFH5208145.1"/>
    </source>
</evidence>
<proteinExistence type="predicted"/>
<protein>
    <submittedName>
        <fullName evidence="6">Helix-turn-helix transcriptional regulator</fullName>
    </submittedName>
</protein>
<name>A0ABW7JJK3_9NOCA</name>
<feature type="domain" description="HTH araC/xylS-type" evidence="5">
    <location>
        <begin position="15"/>
        <end position="113"/>
    </location>
</feature>
<dbReference type="Proteomes" id="UP001609175">
    <property type="component" value="Unassembled WGS sequence"/>
</dbReference>
<evidence type="ECO:0000256" key="4">
    <source>
        <dbReference type="SAM" id="MobiDB-lite"/>
    </source>
</evidence>
<keyword evidence="3" id="KW-0804">Transcription</keyword>
<dbReference type="PROSITE" id="PS00041">
    <property type="entry name" value="HTH_ARAC_FAMILY_1"/>
    <property type="match status" value="1"/>
</dbReference>